<proteinExistence type="predicted"/>
<organism evidence="3">
    <name type="scientific">marine metagenome</name>
    <dbReference type="NCBI Taxonomy" id="408172"/>
    <lineage>
        <taxon>unclassified sequences</taxon>
        <taxon>metagenomes</taxon>
        <taxon>ecological metagenomes</taxon>
    </lineage>
</organism>
<feature type="region of interest" description="Disordered" evidence="1">
    <location>
        <begin position="155"/>
        <end position="177"/>
    </location>
</feature>
<reference evidence="3" key="1">
    <citation type="submission" date="2018-05" db="EMBL/GenBank/DDBJ databases">
        <authorList>
            <person name="Lanie J.A."/>
            <person name="Ng W.-L."/>
            <person name="Kazmierczak K.M."/>
            <person name="Andrzejewski T.M."/>
            <person name="Davidsen T.M."/>
            <person name="Wayne K.J."/>
            <person name="Tettelin H."/>
            <person name="Glass J.I."/>
            <person name="Rusch D."/>
            <person name="Podicherti R."/>
            <person name="Tsui H.-C.T."/>
            <person name="Winkler M.E."/>
        </authorList>
    </citation>
    <scope>NUCLEOTIDE SEQUENCE</scope>
</reference>
<keyword evidence="2" id="KW-0472">Membrane</keyword>
<feature type="transmembrane region" description="Helical" evidence="2">
    <location>
        <begin position="6"/>
        <end position="27"/>
    </location>
</feature>
<sequence>MSLDHFASWAQIAEAVILSLSIVFIGAEARQTLQHSRTQFGHGLTDRLYDRYFTIARDPNFSQFLIKDWSEGELEGEEYFRALNLLGADLIDLFDTYDAWKEGLVGRVHLDMRMQLIKLGAFLSPVGRATWDHWRFTRDHEFREWFETEVYGAPIGNGASDGDDEQDLNLVRDREPE</sequence>
<evidence type="ECO:0000313" key="3">
    <source>
        <dbReference type="EMBL" id="SUZ75978.1"/>
    </source>
</evidence>
<gene>
    <name evidence="3" type="ORF">METZ01_LOCUS28832</name>
</gene>
<name>A0A381QAG5_9ZZZZ</name>
<evidence type="ECO:0000256" key="2">
    <source>
        <dbReference type="SAM" id="Phobius"/>
    </source>
</evidence>
<accession>A0A381QAG5</accession>
<evidence type="ECO:0000256" key="1">
    <source>
        <dbReference type="SAM" id="MobiDB-lite"/>
    </source>
</evidence>
<keyword evidence="2" id="KW-0812">Transmembrane</keyword>
<keyword evidence="2" id="KW-1133">Transmembrane helix</keyword>
<dbReference type="EMBL" id="UINC01001261">
    <property type="protein sequence ID" value="SUZ75978.1"/>
    <property type="molecule type" value="Genomic_DNA"/>
</dbReference>
<dbReference type="AlphaFoldDB" id="A0A381QAG5"/>
<protein>
    <submittedName>
        <fullName evidence="3">Uncharacterized protein</fullName>
    </submittedName>
</protein>